<evidence type="ECO:0000256" key="1">
    <source>
        <dbReference type="SAM" id="MobiDB-lite"/>
    </source>
</evidence>
<dbReference type="KEGG" id="hse:Hsero_4700"/>
<keyword evidence="2" id="KW-0449">Lipoprotein</keyword>
<keyword evidence="3" id="KW-1185">Reference proteome</keyword>
<dbReference type="PANTHER" id="PTHR31360">
    <property type="match status" value="1"/>
</dbReference>
<proteinExistence type="predicted"/>
<dbReference type="AlphaFoldDB" id="D8IY44"/>
<feature type="region of interest" description="Disordered" evidence="1">
    <location>
        <begin position="260"/>
        <end position="291"/>
    </location>
</feature>
<name>D8IY44_HERSS</name>
<dbReference type="Pfam" id="PF06884">
    <property type="entry name" value="DUF1264"/>
    <property type="match status" value="1"/>
</dbReference>
<dbReference type="STRING" id="757424.Hsero_4700"/>
<organism evidence="2 3">
    <name type="scientific">Herbaspirillum seropedicae (strain SmR1)</name>
    <dbReference type="NCBI Taxonomy" id="757424"/>
    <lineage>
        <taxon>Bacteria</taxon>
        <taxon>Pseudomonadati</taxon>
        <taxon>Pseudomonadota</taxon>
        <taxon>Betaproteobacteria</taxon>
        <taxon>Burkholderiales</taxon>
        <taxon>Oxalobacteraceae</taxon>
        <taxon>Herbaspirillum</taxon>
    </lineage>
</organism>
<protein>
    <submittedName>
        <fullName evidence="2">Lipoprotein</fullName>
    </submittedName>
</protein>
<feature type="compositionally biased region" description="Basic and acidic residues" evidence="1">
    <location>
        <begin position="271"/>
        <end position="291"/>
    </location>
</feature>
<dbReference type="Proteomes" id="UP000000329">
    <property type="component" value="Chromosome"/>
</dbReference>
<gene>
    <name evidence="2" type="ordered locus">Hsero_4700</name>
</gene>
<dbReference type="PANTHER" id="PTHR31360:SF0">
    <property type="entry name" value="OIL BODY-ASSOCIATED PROTEIN 1B"/>
    <property type="match status" value="1"/>
</dbReference>
<reference evidence="2 3" key="1">
    <citation type="submission" date="2010-04" db="EMBL/GenBank/DDBJ databases">
        <title>The genome of Herbaspirillum seropedicae SmR1, an endophytic, nitrogen-fixing, plant-growth promoting beta-Proteobacteria.</title>
        <authorList>
            <person name="Pedrosa F.O."/>
            <person name="Monteiro R.A."/>
            <person name="Wassem R."/>
            <person name="Cruz L.M."/>
            <person name="Ayub R.A."/>
            <person name="Colauto N.B."/>
            <person name="Fernandez M.A."/>
            <person name="Fungaro M.H.P."/>
            <person name="Grisard E.C."/>
            <person name="Hungria M."/>
            <person name="Madeira H.M.F."/>
            <person name="Nodari R.O."/>
            <person name="Osaku C.A."/>
            <person name="Petzl-Erler M.L."/>
            <person name="Terenzi H."/>
            <person name="Vieira L.G.E."/>
            <person name="Almeida M.I.M."/>
            <person name="Alves L.R."/>
            <person name="Arantes O.M.N."/>
            <person name="Balsanelli E."/>
            <person name="Barcellos F.G."/>
            <person name="Baura V.A."/>
            <person name="Binde D.R."/>
            <person name="Campo R.J."/>
            <person name="Chubatsu L.S."/>
            <person name="Chueire L.M.O."/>
            <person name="Ciferri R.R."/>
            <person name="Correa L.C."/>
            <person name="da Conceicao Silva J.L."/>
            <person name="Dabul A.N.G."/>
            <person name="Dambros B.P."/>
            <person name="Faoro H."/>
            <person name="Favetti A."/>
            <person name="Friedermann G."/>
            <person name="Furlaneto M.C."/>
            <person name="Gasques L.S."/>
            <person name="Gimenes C.C.T."/>
            <person name="Gioppo N.M.R."/>
            <person name="Glienke-Blanco C."/>
            <person name="Godoy L.P."/>
            <person name="Guerra M.P."/>
            <person name="Karp S."/>
            <person name="Kava-Cordeiro V."/>
            <person name="Margarido V.P."/>
            <person name="Mathioni S.M."/>
            <person name="Menck-Soares M.A."/>
            <person name="Murace N.K."/>
            <person name="Nicolas M.F."/>
            <person name="Oliveira C.E.C."/>
            <person name="Pagnan N.A.B."/>
            <person name="Pamphile J.A."/>
            <person name="Patussi E.V."/>
            <person name="Pereira L.F.P."/>
            <person name="Pereira-Ferrari L."/>
            <person name="Pinto F.G.S."/>
            <person name="Precoma C."/>
            <person name="Prioli A.J."/>
            <person name="Prioli S.M.A.P."/>
            <person name="Raittz R.T."/>
            <person name="Ramos H.J.O."/>
            <person name="Ribeiro E.M.S.F."/>
            <person name="Rigo L.U."/>
            <person name="Rocha C.L.M.S.C."/>
            <person name="Rocha S.N."/>
            <person name="Santos K."/>
            <person name="Satori D."/>
            <person name="Silva A.G."/>
            <person name="Simao R.C.G."/>
            <person name="Soares M.A.M."/>
            <person name="Souza E.M."/>
            <person name="Steffens M.B.R."/>
            <person name="Steindel M."/>
            <person name="Tadra-Sfeir M.Z."/>
            <person name="Takahashi E.K."/>
            <person name="Torres R.A."/>
            <person name="Valle J.S."/>
            <person name="Vernal J.I."/>
            <person name="Vilas-Boas L.A."/>
            <person name="Watanabe M.A.E."/>
            <person name="Weiss V.A."/>
            <person name="Yates M.A."/>
            <person name="Souza E.M."/>
        </authorList>
    </citation>
    <scope>NUCLEOTIDE SEQUENCE [LARGE SCALE GENOMIC DNA]</scope>
    <source>
        <strain evidence="2 3">SmR1</strain>
    </source>
</reference>
<sequence>MALEGRRRSPDPGAADLGAVLVMTRLAPCLLMAAGVLLSACERSGDTRSAVSAPGAAESGKTRLLEAGADALQDKWPVAAINTYLDGFHFYSDRQDAQMEAHHYCSILNEELIQCLIFDGNGRDAKMMGIEYIISARLFDALPAQEKPLWHSHAYEVKSGQLVAPGVPQPAEKALMKKLVGSYGKTWHTWHTDLDKTLPLGVPQLMMGFTADGQAQAAMVEERNRRMRIDAEAKRLDRADIAAPAPSPQANGWLHGKAWQITDPTGNAHAHRQDDDYSRASEPDRNARSSR</sequence>
<dbReference type="EMBL" id="CP002039">
    <property type="protein sequence ID" value="ADJ66166.1"/>
    <property type="molecule type" value="Genomic_DNA"/>
</dbReference>
<accession>D8IY44</accession>
<evidence type="ECO:0000313" key="2">
    <source>
        <dbReference type="EMBL" id="ADJ66166.1"/>
    </source>
</evidence>
<dbReference type="HOGENOM" id="CLU_071931_2_0_4"/>
<dbReference type="GeneID" id="29392491"/>
<dbReference type="eggNOG" id="ENOG502Z9B7">
    <property type="taxonomic scope" value="Bacteria"/>
</dbReference>
<dbReference type="RefSeq" id="WP_013236617.1">
    <property type="nucleotide sequence ID" value="NC_014323.1"/>
</dbReference>
<dbReference type="InterPro" id="IPR010686">
    <property type="entry name" value="OBAP-like"/>
</dbReference>
<evidence type="ECO:0000313" key="3">
    <source>
        <dbReference type="Proteomes" id="UP000000329"/>
    </source>
</evidence>